<feature type="region of interest" description="Disordered" evidence="1">
    <location>
        <begin position="13"/>
        <end position="43"/>
    </location>
</feature>
<gene>
    <name evidence="2" type="ORF">OE88DRAFT_1660484</name>
</gene>
<feature type="compositionally biased region" description="Low complexity" evidence="1">
    <location>
        <begin position="17"/>
        <end position="30"/>
    </location>
</feature>
<proteinExistence type="predicted"/>
<evidence type="ECO:0000313" key="3">
    <source>
        <dbReference type="Proteomes" id="UP000305948"/>
    </source>
</evidence>
<evidence type="ECO:0000313" key="2">
    <source>
        <dbReference type="EMBL" id="TFK51142.1"/>
    </source>
</evidence>
<dbReference type="OrthoDB" id="3245540at2759"/>
<evidence type="ECO:0008006" key="4">
    <source>
        <dbReference type="Google" id="ProtNLM"/>
    </source>
</evidence>
<evidence type="ECO:0000256" key="1">
    <source>
        <dbReference type="SAM" id="MobiDB-lite"/>
    </source>
</evidence>
<feature type="compositionally biased region" description="Basic and acidic residues" evidence="1">
    <location>
        <begin position="239"/>
        <end position="248"/>
    </location>
</feature>
<protein>
    <recommendedName>
        <fullName evidence="4">WW domain-containing protein</fullName>
    </recommendedName>
</protein>
<accession>A0A5C3N291</accession>
<feature type="region of interest" description="Disordered" evidence="1">
    <location>
        <begin position="226"/>
        <end position="248"/>
    </location>
</feature>
<name>A0A5C3N291_9AGAM</name>
<dbReference type="Proteomes" id="UP000305948">
    <property type="component" value="Unassembled WGS sequence"/>
</dbReference>
<sequence length="248" mass="27659">MNFVSELVQEFTHKGQHSQPQQQFQQSGGYNSAGGAPQVSPPWVARWDEPARRWIYINEATGERTFEYPGGQGGYYQGQQSSQQYYEGGRQGYGSGGDYYEQPSRSSGGGGHSGLMYGAMGAAAGLAGGALLDHEAHNVENDWDRDKYRVENDVENFPDNAAQWTGRKVGEVEDIPQDVEYDYDRAKYGMENRFDNAVQDVEDIPQDLRDGVDDAARWVGDGVGDVERFDNGIDNSYDQGRDESRGYY</sequence>
<dbReference type="AlphaFoldDB" id="A0A5C3N291"/>
<dbReference type="EMBL" id="ML213512">
    <property type="protein sequence ID" value="TFK51142.1"/>
    <property type="molecule type" value="Genomic_DNA"/>
</dbReference>
<organism evidence="2 3">
    <name type="scientific">Heliocybe sulcata</name>
    <dbReference type="NCBI Taxonomy" id="5364"/>
    <lineage>
        <taxon>Eukaryota</taxon>
        <taxon>Fungi</taxon>
        <taxon>Dikarya</taxon>
        <taxon>Basidiomycota</taxon>
        <taxon>Agaricomycotina</taxon>
        <taxon>Agaricomycetes</taxon>
        <taxon>Gloeophyllales</taxon>
        <taxon>Gloeophyllaceae</taxon>
        <taxon>Heliocybe</taxon>
    </lineage>
</organism>
<keyword evidence="3" id="KW-1185">Reference proteome</keyword>
<reference evidence="2 3" key="1">
    <citation type="journal article" date="2019" name="Nat. Ecol. Evol.">
        <title>Megaphylogeny resolves global patterns of mushroom evolution.</title>
        <authorList>
            <person name="Varga T."/>
            <person name="Krizsan K."/>
            <person name="Foldi C."/>
            <person name="Dima B."/>
            <person name="Sanchez-Garcia M."/>
            <person name="Sanchez-Ramirez S."/>
            <person name="Szollosi G.J."/>
            <person name="Szarkandi J.G."/>
            <person name="Papp V."/>
            <person name="Albert L."/>
            <person name="Andreopoulos W."/>
            <person name="Angelini C."/>
            <person name="Antonin V."/>
            <person name="Barry K.W."/>
            <person name="Bougher N.L."/>
            <person name="Buchanan P."/>
            <person name="Buyck B."/>
            <person name="Bense V."/>
            <person name="Catcheside P."/>
            <person name="Chovatia M."/>
            <person name="Cooper J."/>
            <person name="Damon W."/>
            <person name="Desjardin D."/>
            <person name="Finy P."/>
            <person name="Geml J."/>
            <person name="Haridas S."/>
            <person name="Hughes K."/>
            <person name="Justo A."/>
            <person name="Karasinski D."/>
            <person name="Kautmanova I."/>
            <person name="Kiss B."/>
            <person name="Kocsube S."/>
            <person name="Kotiranta H."/>
            <person name="LaButti K.M."/>
            <person name="Lechner B.E."/>
            <person name="Liimatainen K."/>
            <person name="Lipzen A."/>
            <person name="Lukacs Z."/>
            <person name="Mihaltcheva S."/>
            <person name="Morgado L.N."/>
            <person name="Niskanen T."/>
            <person name="Noordeloos M.E."/>
            <person name="Ohm R.A."/>
            <person name="Ortiz-Santana B."/>
            <person name="Ovrebo C."/>
            <person name="Racz N."/>
            <person name="Riley R."/>
            <person name="Savchenko A."/>
            <person name="Shiryaev A."/>
            <person name="Soop K."/>
            <person name="Spirin V."/>
            <person name="Szebenyi C."/>
            <person name="Tomsovsky M."/>
            <person name="Tulloss R.E."/>
            <person name="Uehling J."/>
            <person name="Grigoriev I.V."/>
            <person name="Vagvolgyi C."/>
            <person name="Papp T."/>
            <person name="Martin F.M."/>
            <person name="Miettinen O."/>
            <person name="Hibbett D.S."/>
            <person name="Nagy L.G."/>
        </authorList>
    </citation>
    <scope>NUCLEOTIDE SEQUENCE [LARGE SCALE GENOMIC DNA]</scope>
    <source>
        <strain evidence="2 3">OMC1185</strain>
    </source>
</reference>
<feature type="region of interest" description="Disordered" evidence="1">
    <location>
        <begin position="86"/>
        <end position="111"/>
    </location>
</feature>